<keyword evidence="1" id="KW-1185">Reference proteome</keyword>
<organism evidence="1 2">
    <name type="scientific">Romanomermis culicivorax</name>
    <name type="common">Nematode worm</name>
    <dbReference type="NCBI Taxonomy" id="13658"/>
    <lineage>
        <taxon>Eukaryota</taxon>
        <taxon>Metazoa</taxon>
        <taxon>Ecdysozoa</taxon>
        <taxon>Nematoda</taxon>
        <taxon>Enoplea</taxon>
        <taxon>Dorylaimia</taxon>
        <taxon>Mermithida</taxon>
        <taxon>Mermithoidea</taxon>
        <taxon>Mermithidae</taxon>
        <taxon>Romanomermis</taxon>
    </lineage>
</organism>
<reference evidence="2" key="1">
    <citation type="submission" date="2022-11" db="UniProtKB">
        <authorList>
            <consortium name="WormBaseParasite"/>
        </authorList>
    </citation>
    <scope>IDENTIFICATION</scope>
</reference>
<dbReference type="AlphaFoldDB" id="A0A915J3G5"/>
<dbReference type="WBParaSite" id="nRc.2.0.1.t20951-RA">
    <property type="protein sequence ID" value="nRc.2.0.1.t20951-RA"/>
    <property type="gene ID" value="nRc.2.0.1.g20951"/>
</dbReference>
<sequence length="80" mass="9251">MRTLQDRNPRYHIVPLCSRSAERELLFSISIGPVTPVTIKLFSACKVTIYKQLTEYLISASENKQKNTFRYKMLENAANL</sequence>
<evidence type="ECO:0000313" key="1">
    <source>
        <dbReference type="Proteomes" id="UP000887565"/>
    </source>
</evidence>
<dbReference type="Proteomes" id="UP000887565">
    <property type="component" value="Unplaced"/>
</dbReference>
<evidence type="ECO:0000313" key="2">
    <source>
        <dbReference type="WBParaSite" id="nRc.2.0.1.t20951-RA"/>
    </source>
</evidence>
<proteinExistence type="predicted"/>
<accession>A0A915J3G5</accession>
<name>A0A915J3G5_ROMCU</name>
<protein>
    <submittedName>
        <fullName evidence="2">Uncharacterized protein</fullName>
    </submittedName>
</protein>